<organism evidence="1 2">
    <name type="scientific">Candidatus Altarchaeum hamiconexum</name>
    <dbReference type="NCBI Taxonomy" id="1803513"/>
    <lineage>
        <taxon>Archaea</taxon>
        <taxon>Candidatus Altarchaeota</taxon>
        <taxon>Candidatus Altiarchaeia</taxon>
        <taxon>Candidatus Altarchaeales</taxon>
        <taxon>Candidatus Altarchaeaceae</taxon>
        <taxon>Candidatus Altarchaeum</taxon>
    </lineage>
</organism>
<gene>
    <name evidence="1" type="ORF">GW910_04335</name>
</gene>
<accession>A0A8J7YSE5</accession>
<sequence>MSDDTPEKVITIGKYYPVRGDYANIDRFTQHIIDIKKDGEMLDTKSAEYYYYKEAINYFTKRMLAILSDTEKYVICVIPAHTKGTSASGVRKIAKEVCSRLPE</sequence>
<protein>
    <submittedName>
        <fullName evidence="1">Uncharacterized protein</fullName>
    </submittedName>
</protein>
<reference evidence="1" key="1">
    <citation type="submission" date="2019-11" db="EMBL/GenBank/DDBJ databases">
        <title>Lipid analysis of CO2-rich subsurface aquifers suggests an autotrophy-based deep biosphere with lysolipids enriched in CPR bacteria.</title>
        <authorList>
            <person name="Probst A.J."/>
            <person name="Elling F.J."/>
            <person name="Castelle C.J."/>
            <person name="Zhu Q."/>
            <person name="Elvert M."/>
            <person name="Birarda G."/>
            <person name="Holman H.-Y."/>
            <person name="Lane K.R."/>
            <person name="Ladd B."/>
            <person name="Ryan M.C."/>
            <person name="Woyke T."/>
            <person name="Hinrichs K.-U."/>
            <person name="Banfield J.F."/>
        </authorList>
    </citation>
    <scope>NUCLEOTIDE SEQUENCE</scope>
    <source>
        <strain evidence="1">CG_2015-01_33_1645</strain>
    </source>
</reference>
<evidence type="ECO:0000313" key="1">
    <source>
        <dbReference type="EMBL" id="NCN65276.1"/>
    </source>
</evidence>
<comment type="caution">
    <text evidence="1">The sequence shown here is derived from an EMBL/GenBank/DDBJ whole genome shotgun (WGS) entry which is preliminary data.</text>
</comment>
<dbReference type="AlphaFoldDB" id="A0A8J7YSE5"/>
<dbReference type="EMBL" id="JAACVF010000113">
    <property type="protein sequence ID" value="NCN65276.1"/>
    <property type="molecule type" value="Genomic_DNA"/>
</dbReference>
<evidence type="ECO:0000313" key="2">
    <source>
        <dbReference type="Proteomes" id="UP000768163"/>
    </source>
</evidence>
<name>A0A8J7YSE5_9ARCH</name>
<dbReference type="Proteomes" id="UP000768163">
    <property type="component" value="Unassembled WGS sequence"/>
</dbReference>
<proteinExistence type="predicted"/>